<sequence length="36" mass="4159">MPIGYGTPSFLVLIYILKIRCGVNDDNVYMFHVKQL</sequence>
<protein>
    <submittedName>
        <fullName evidence="1">Uncharacterized protein</fullName>
    </submittedName>
</protein>
<name>A0A380GYQ7_9STAP</name>
<proteinExistence type="predicted"/>
<dbReference type="EMBL" id="UHDZ01000001">
    <property type="protein sequence ID" value="SUM67507.1"/>
    <property type="molecule type" value="Genomic_DNA"/>
</dbReference>
<dbReference type="Proteomes" id="UP000255425">
    <property type="component" value="Unassembled WGS sequence"/>
</dbReference>
<gene>
    <name evidence="1" type="ORF">NCTC11807_00207</name>
</gene>
<evidence type="ECO:0000313" key="2">
    <source>
        <dbReference type="Proteomes" id="UP000255425"/>
    </source>
</evidence>
<organism evidence="1 2">
    <name type="scientific">Staphylococcus saccharolyticus</name>
    <dbReference type="NCBI Taxonomy" id="33028"/>
    <lineage>
        <taxon>Bacteria</taxon>
        <taxon>Bacillati</taxon>
        <taxon>Bacillota</taxon>
        <taxon>Bacilli</taxon>
        <taxon>Bacillales</taxon>
        <taxon>Staphylococcaceae</taxon>
        <taxon>Staphylococcus</taxon>
    </lineage>
</organism>
<accession>A0A380GYQ7</accession>
<evidence type="ECO:0000313" key="1">
    <source>
        <dbReference type="EMBL" id="SUM67507.1"/>
    </source>
</evidence>
<dbReference type="AlphaFoldDB" id="A0A380GYQ7"/>
<reference evidence="1 2" key="1">
    <citation type="submission" date="2018-06" db="EMBL/GenBank/DDBJ databases">
        <authorList>
            <consortium name="Pathogen Informatics"/>
            <person name="Doyle S."/>
        </authorList>
    </citation>
    <scope>NUCLEOTIDE SEQUENCE [LARGE SCALE GENOMIC DNA]</scope>
    <source>
        <strain evidence="1 2">NCTC11807</strain>
    </source>
</reference>
<keyword evidence="2" id="KW-1185">Reference proteome</keyword>